<keyword evidence="7" id="KW-0862">Zinc</keyword>
<evidence type="ECO:0000256" key="6">
    <source>
        <dbReference type="ARBA" id="ARBA00022723"/>
    </source>
</evidence>
<accession>A0A1T5LU04</accession>
<evidence type="ECO:0000256" key="10">
    <source>
        <dbReference type="PIRNR" id="PIRNR010130"/>
    </source>
</evidence>
<reference evidence="12" key="1">
    <citation type="submission" date="2017-02" db="EMBL/GenBank/DDBJ databases">
        <authorList>
            <person name="Varghese N."/>
            <person name="Submissions S."/>
        </authorList>
    </citation>
    <scope>NUCLEOTIDE SEQUENCE [LARGE SCALE GENOMIC DNA]</scope>
    <source>
        <strain evidence="12">M1</strain>
    </source>
</reference>
<organism evidence="11 12">
    <name type="scientific">Maledivibacter halophilus</name>
    <dbReference type="NCBI Taxonomy" id="36842"/>
    <lineage>
        <taxon>Bacteria</taxon>
        <taxon>Bacillati</taxon>
        <taxon>Bacillota</taxon>
        <taxon>Clostridia</taxon>
        <taxon>Peptostreptococcales</taxon>
        <taxon>Caminicellaceae</taxon>
        <taxon>Maledivibacter</taxon>
    </lineage>
</organism>
<evidence type="ECO:0000313" key="12">
    <source>
        <dbReference type="Proteomes" id="UP000190285"/>
    </source>
</evidence>
<dbReference type="UniPathway" id="UPA00621"/>
<dbReference type="GO" id="GO:0016747">
    <property type="term" value="F:acyltransferase activity, transferring groups other than amino-acyl groups"/>
    <property type="evidence" value="ECO:0007669"/>
    <property type="project" value="InterPro"/>
</dbReference>
<proteinExistence type="inferred from homology"/>
<evidence type="ECO:0000256" key="3">
    <source>
        <dbReference type="ARBA" id="ARBA00012206"/>
    </source>
</evidence>
<dbReference type="AlphaFoldDB" id="A0A1T5LU04"/>
<dbReference type="RefSeq" id="WP_079493082.1">
    <property type="nucleotide sequence ID" value="NZ_FUZT01000008.1"/>
</dbReference>
<dbReference type="PANTHER" id="PTHR39453">
    <property type="entry name" value="PHOSPHATE PROPANOYLTRANSFERASE"/>
    <property type="match status" value="1"/>
</dbReference>
<evidence type="ECO:0000256" key="4">
    <source>
        <dbReference type="ARBA" id="ARBA00020837"/>
    </source>
</evidence>
<keyword evidence="6" id="KW-0479">Metal-binding</keyword>
<comment type="function">
    <text evidence="10">Involved in 1,2-propanediol (1,2-PD) degradation by catalyzing the conversion of propanoyl-CoA to propanoyl-phosphate.</text>
</comment>
<keyword evidence="8 10" id="KW-0012">Acyltransferase</keyword>
<comment type="cofactor">
    <cofactor evidence="1">
        <name>Zn(2+)</name>
        <dbReference type="ChEBI" id="CHEBI:29105"/>
    </cofactor>
</comment>
<evidence type="ECO:0000256" key="8">
    <source>
        <dbReference type="ARBA" id="ARBA00023315"/>
    </source>
</evidence>
<dbReference type="Proteomes" id="UP000190285">
    <property type="component" value="Unassembled WGS sequence"/>
</dbReference>
<protein>
    <recommendedName>
        <fullName evidence="4 10">Phosphate propanoyltransferase</fullName>
        <ecNumber evidence="3 10">2.3.1.222</ecNumber>
    </recommendedName>
</protein>
<dbReference type="InterPro" id="IPR008300">
    <property type="entry name" value="PTAC"/>
</dbReference>
<evidence type="ECO:0000256" key="5">
    <source>
        <dbReference type="ARBA" id="ARBA00022679"/>
    </source>
</evidence>
<comment type="catalytic activity">
    <reaction evidence="9 10">
        <text>propanoyl-CoA + phosphate = propanoyl phosphate + CoA</text>
        <dbReference type="Rhea" id="RHEA:28046"/>
        <dbReference type="ChEBI" id="CHEBI:43474"/>
        <dbReference type="ChEBI" id="CHEBI:57287"/>
        <dbReference type="ChEBI" id="CHEBI:57392"/>
        <dbReference type="ChEBI" id="CHEBI:58933"/>
        <dbReference type="EC" id="2.3.1.222"/>
    </reaction>
</comment>
<dbReference type="PIRSF" id="PIRSF010130">
    <property type="entry name" value="PduL"/>
    <property type="match status" value="1"/>
</dbReference>
<evidence type="ECO:0000256" key="9">
    <source>
        <dbReference type="ARBA" id="ARBA00047589"/>
    </source>
</evidence>
<dbReference type="EC" id="2.3.1.222" evidence="3 10"/>
<dbReference type="NCBIfam" id="NF011652">
    <property type="entry name" value="PRK15070.1"/>
    <property type="match status" value="1"/>
</dbReference>
<evidence type="ECO:0000256" key="7">
    <source>
        <dbReference type="ARBA" id="ARBA00022833"/>
    </source>
</evidence>
<name>A0A1T5LU04_9FIRM</name>
<keyword evidence="5 10" id="KW-0808">Transferase</keyword>
<comment type="similarity">
    <text evidence="2 10">Belongs to the PduL family.</text>
</comment>
<dbReference type="EMBL" id="FUZT01000008">
    <property type="protein sequence ID" value="SKC79371.1"/>
    <property type="molecule type" value="Genomic_DNA"/>
</dbReference>
<evidence type="ECO:0000256" key="2">
    <source>
        <dbReference type="ARBA" id="ARBA00007342"/>
    </source>
</evidence>
<dbReference type="Pfam" id="PF06130">
    <property type="entry name" value="PTAC"/>
    <property type="match status" value="1"/>
</dbReference>
<dbReference type="GO" id="GO:0046872">
    <property type="term" value="F:metal ion binding"/>
    <property type="evidence" value="ECO:0007669"/>
    <property type="project" value="UniProtKB-KW"/>
</dbReference>
<evidence type="ECO:0000256" key="1">
    <source>
        <dbReference type="ARBA" id="ARBA00001947"/>
    </source>
</evidence>
<dbReference type="STRING" id="36842.SAMN02194393_03293"/>
<gene>
    <name evidence="11" type="ORF">SAMN02194393_03293</name>
</gene>
<dbReference type="OrthoDB" id="9784365at2"/>
<comment type="pathway">
    <text evidence="10">Polyol metabolism; 1,2-propanediol degradation.</text>
</comment>
<dbReference type="GO" id="GO:0051144">
    <property type="term" value="P:1,2-propanediol catabolic process"/>
    <property type="evidence" value="ECO:0007669"/>
    <property type="project" value="UniProtKB-UniPathway"/>
</dbReference>
<sequence>MSKNLVPVGLSNRHIHLSKEDIETLFGKGYELTNFKDLSQPGQYACEEKVDIVGPKGTLKGVRVLGPARGKTQIEISMSDGFVLGVKAPVRDSGDLAGSPGAKIVGPKGEVEIEEGIIVAARHIHMHTTDGERFGVKDKDIVKVPVEGKRGLIFDNVLVRVSPNYALEFHIDLEEGNAAGLKNGNMVEIIK</sequence>
<keyword evidence="12" id="KW-1185">Reference proteome</keyword>
<dbReference type="PANTHER" id="PTHR39453:SF1">
    <property type="entry name" value="PHOSPHATE PROPANOYLTRANSFERASE"/>
    <property type="match status" value="1"/>
</dbReference>
<evidence type="ECO:0000313" key="11">
    <source>
        <dbReference type="EMBL" id="SKC79371.1"/>
    </source>
</evidence>